<dbReference type="Gene3D" id="1.20.58.340">
    <property type="entry name" value="Magnesium transport protein CorA, transmembrane region"/>
    <property type="match status" value="1"/>
</dbReference>
<evidence type="ECO:0000256" key="4">
    <source>
        <dbReference type="ARBA" id="ARBA00023136"/>
    </source>
</evidence>
<accession>A0ABR4HBF8</accession>
<evidence type="ECO:0000313" key="7">
    <source>
        <dbReference type="Proteomes" id="UP001610335"/>
    </source>
</evidence>
<proteinExistence type="predicted"/>
<evidence type="ECO:0000256" key="1">
    <source>
        <dbReference type="ARBA" id="ARBA00004651"/>
    </source>
</evidence>
<dbReference type="EMBL" id="JBFXLS010000164">
    <property type="protein sequence ID" value="KAL2812795.1"/>
    <property type="molecule type" value="Genomic_DNA"/>
</dbReference>
<feature type="transmembrane region" description="Helical" evidence="5">
    <location>
        <begin position="297"/>
        <end position="315"/>
    </location>
</feature>
<comment type="subcellular location">
    <subcellularLocation>
        <location evidence="1">Cell membrane</location>
        <topology evidence="1">Multi-pass membrane protein</topology>
    </subcellularLocation>
</comment>
<evidence type="ECO:0000313" key="6">
    <source>
        <dbReference type="EMBL" id="KAL2812795.1"/>
    </source>
</evidence>
<dbReference type="Proteomes" id="UP001610335">
    <property type="component" value="Unassembled WGS sequence"/>
</dbReference>
<name>A0ABR4HBF8_9EURO</name>
<organism evidence="6 7">
    <name type="scientific">Aspergillus cavernicola</name>
    <dbReference type="NCBI Taxonomy" id="176166"/>
    <lineage>
        <taxon>Eukaryota</taxon>
        <taxon>Fungi</taxon>
        <taxon>Dikarya</taxon>
        <taxon>Ascomycota</taxon>
        <taxon>Pezizomycotina</taxon>
        <taxon>Eurotiomycetes</taxon>
        <taxon>Eurotiomycetidae</taxon>
        <taxon>Eurotiales</taxon>
        <taxon>Aspergillaceae</taxon>
        <taxon>Aspergillus</taxon>
        <taxon>Aspergillus subgen. Nidulantes</taxon>
    </lineage>
</organism>
<keyword evidence="4 5" id="KW-0472">Membrane</keyword>
<gene>
    <name evidence="6" type="ORF">BDW59DRAFT_155119</name>
</gene>
<protein>
    <submittedName>
        <fullName evidence="6">Uncharacterized protein</fullName>
    </submittedName>
</protein>
<evidence type="ECO:0000256" key="3">
    <source>
        <dbReference type="ARBA" id="ARBA00022989"/>
    </source>
</evidence>
<dbReference type="InterPro" id="IPR002523">
    <property type="entry name" value="MgTranspt_CorA/ZnTranspt_ZntB"/>
</dbReference>
<dbReference type="Pfam" id="PF01544">
    <property type="entry name" value="CorA"/>
    <property type="match status" value="1"/>
</dbReference>
<keyword evidence="7" id="KW-1185">Reference proteome</keyword>
<dbReference type="SUPFAM" id="SSF144083">
    <property type="entry name" value="Magnesium transport protein CorA, transmembrane region"/>
    <property type="match status" value="1"/>
</dbReference>
<sequence>MAETNVLLQPRDGIHIFEETDNRWIFRGSELHVIEDNPTVNFVVFCTPDFIKIHHDYRDRFHEAFWSVIDNDLNGAFHCQYDYTNARVTPKVSWSCYKLKEVNGADDYKWKQPSLHITWDYQTGRQTVYIFDFLPFQEQADFLKGLPLPEARIHNPFSWHAAFAGVVLVQYDKALWMMRDVVRGHEKDRRKIPDKNSFPSLNDITRHTLHYNEVIEVAENTLHRIVQEQIRWRDEDRDTIQKHIAYWLDPHQQLLLHEKTAHALKTRSKSLNERLLNEINLRFNLVLQADSTMMKTIALVSMVYLPGTFVSGLFGTNFFDFQSTTADKWTRSTDFWLYLAVTVPLTLATIGVWAVWHWGTSIRGGRAWQRLGMGSFTGVMKGVRKSGTDLSIMELVRVATTMNRRYVRRHLTA</sequence>
<comment type="caution">
    <text evidence="6">The sequence shown here is derived from an EMBL/GenBank/DDBJ whole genome shotgun (WGS) entry which is preliminary data.</text>
</comment>
<reference evidence="6 7" key="1">
    <citation type="submission" date="2024-07" db="EMBL/GenBank/DDBJ databases">
        <title>Section-level genome sequencing and comparative genomics of Aspergillus sections Usti and Cavernicolus.</title>
        <authorList>
            <consortium name="Lawrence Berkeley National Laboratory"/>
            <person name="Nybo J.L."/>
            <person name="Vesth T.C."/>
            <person name="Theobald S."/>
            <person name="Frisvad J.C."/>
            <person name="Larsen T.O."/>
            <person name="Kjaerboelling I."/>
            <person name="Rothschild-Mancinelli K."/>
            <person name="Lyhne E.K."/>
            <person name="Kogle M.E."/>
            <person name="Barry K."/>
            <person name="Clum A."/>
            <person name="Na H."/>
            <person name="Ledsgaard L."/>
            <person name="Lin J."/>
            <person name="Lipzen A."/>
            <person name="Kuo A."/>
            <person name="Riley R."/>
            <person name="Mondo S."/>
            <person name="LaButti K."/>
            <person name="Haridas S."/>
            <person name="Pangalinan J."/>
            <person name="Salamov A.A."/>
            <person name="Simmons B.A."/>
            <person name="Magnuson J.K."/>
            <person name="Chen J."/>
            <person name="Drula E."/>
            <person name="Henrissat B."/>
            <person name="Wiebenga A."/>
            <person name="Lubbers R.J."/>
            <person name="Gomes A.C."/>
            <person name="Makela M.R."/>
            <person name="Stajich J."/>
            <person name="Grigoriev I.V."/>
            <person name="Mortensen U.H."/>
            <person name="De vries R.P."/>
            <person name="Baker S.E."/>
            <person name="Andersen M.R."/>
        </authorList>
    </citation>
    <scope>NUCLEOTIDE SEQUENCE [LARGE SCALE GENOMIC DNA]</scope>
    <source>
        <strain evidence="6 7">CBS 600.67</strain>
    </source>
</reference>
<dbReference type="PANTHER" id="PTHR46494:SF1">
    <property type="entry name" value="CORA FAMILY METAL ION TRANSPORTER (EUROFUNG)"/>
    <property type="match status" value="1"/>
</dbReference>
<dbReference type="PANTHER" id="PTHR46494">
    <property type="entry name" value="CORA FAMILY METAL ION TRANSPORTER (EUROFUNG)"/>
    <property type="match status" value="1"/>
</dbReference>
<evidence type="ECO:0000256" key="5">
    <source>
        <dbReference type="SAM" id="Phobius"/>
    </source>
</evidence>
<evidence type="ECO:0000256" key="2">
    <source>
        <dbReference type="ARBA" id="ARBA00022692"/>
    </source>
</evidence>
<feature type="transmembrane region" description="Helical" evidence="5">
    <location>
        <begin position="335"/>
        <end position="356"/>
    </location>
</feature>
<keyword evidence="3 5" id="KW-1133">Transmembrane helix</keyword>
<dbReference type="InterPro" id="IPR045863">
    <property type="entry name" value="CorA_TM1_TM2"/>
</dbReference>
<keyword evidence="2 5" id="KW-0812">Transmembrane</keyword>